<proteinExistence type="predicted"/>
<feature type="signal peptide" evidence="2">
    <location>
        <begin position="1"/>
        <end position="21"/>
    </location>
</feature>
<dbReference type="AlphaFoldDB" id="A0A5D2YPU8"/>
<evidence type="ECO:0000313" key="4">
    <source>
        <dbReference type="Proteomes" id="UP000323597"/>
    </source>
</evidence>
<feature type="region of interest" description="Disordered" evidence="1">
    <location>
        <begin position="28"/>
        <end position="74"/>
    </location>
</feature>
<reference evidence="3 4" key="1">
    <citation type="submission" date="2019-07" db="EMBL/GenBank/DDBJ databases">
        <title>WGS assembly of Gossypium mustelinum.</title>
        <authorList>
            <person name="Chen Z.J."/>
            <person name="Sreedasyam A."/>
            <person name="Ando A."/>
            <person name="Song Q."/>
            <person name="De L."/>
            <person name="Hulse-Kemp A."/>
            <person name="Ding M."/>
            <person name="Ye W."/>
            <person name="Kirkbride R."/>
            <person name="Jenkins J."/>
            <person name="Plott C."/>
            <person name="Lovell J."/>
            <person name="Lin Y.-M."/>
            <person name="Vaughn R."/>
            <person name="Liu B."/>
            <person name="Li W."/>
            <person name="Simpson S."/>
            <person name="Scheffler B."/>
            <person name="Saski C."/>
            <person name="Grover C."/>
            <person name="Hu G."/>
            <person name="Conover J."/>
            <person name="Carlson J."/>
            <person name="Shu S."/>
            <person name="Boston L."/>
            <person name="Williams M."/>
            <person name="Peterson D."/>
            <person name="Mcgee K."/>
            <person name="Jones D."/>
            <person name="Wendel J."/>
            <person name="Stelly D."/>
            <person name="Grimwood J."/>
            <person name="Schmutz J."/>
        </authorList>
    </citation>
    <scope>NUCLEOTIDE SEQUENCE [LARGE SCALE GENOMIC DNA]</scope>
    <source>
        <strain evidence="3">1408120.09</strain>
    </source>
</reference>
<gene>
    <name evidence="3" type="ORF">E1A91_A07G226800v1</name>
</gene>
<evidence type="ECO:0000256" key="1">
    <source>
        <dbReference type="SAM" id="MobiDB-lite"/>
    </source>
</evidence>
<evidence type="ECO:0008006" key="5">
    <source>
        <dbReference type="Google" id="ProtNLM"/>
    </source>
</evidence>
<accession>A0A5D2YPU8</accession>
<evidence type="ECO:0000256" key="2">
    <source>
        <dbReference type="SAM" id="SignalP"/>
    </source>
</evidence>
<feature type="chain" id="PRO_5022928983" description="Secreted protein" evidence="2">
    <location>
        <begin position="22"/>
        <end position="74"/>
    </location>
</feature>
<dbReference type="EMBL" id="CM017642">
    <property type="protein sequence ID" value="TYJ27986.1"/>
    <property type="molecule type" value="Genomic_DNA"/>
</dbReference>
<sequence>MAPLLAAACSWLLYMCCPFKGKKKIANWGPYKHGPPNQTPVIGREKEKKERRRKKRREEERKKKKKFAANGFFG</sequence>
<protein>
    <recommendedName>
        <fullName evidence="5">Secreted protein</fullName>
    </recommendedName>
</protein>
<feature type="compositionally biased region" description="Basic residues" evidence="1">
    <location>
        <begin position="49"/>
        <end position="67"/>
    </location>
</feature>
<name>A0A5D2YPU8_GOSMU</name>
<evidence type="ECO:0000313" key="3">
    <source>
        <dbReference type="EMBL" id="TYJ27986.1"/>
    </source>
</evidence>
<keyword evidence="4" id="KW-1185">Reference proteome</keyword>
<dbReference type="Proteomes" id="UP000323597">
    <property type="component" value="Chromosome A07"/>
</dbReference>
<keyword evidence="2" id="KW-0732">Signal</keyword>
<organism evidence="3 4">
    <name type="scientific">Gossypium mustelinum</name>
    <name type="common">Cotton</name>
    <name type="synonym">Gossypium caicoense</name>
    <dbReference type="NCBI Taxonomy" id="34275"/>
    <lineage>
        <taxon>Eukaryota</taxon>
        <taxon>Viridiplantae</taxon>
        <taxon>Streptophyta</taxon>
        <taxon>Embryophyta</taxon>
        <taxon>Tracheophyta</taxon>
        <taxon>Spermatophyta</taxon>
        <taxon>Magnoliopsida</taxon>
        <taxon>eudicotyledons</taxon>
        <taxon>Gunneridae</taxon>
        <taxon>Pentapetalae</taxon>
        <taxon>rosids</taxon>
        <taxon>malvids</taxon>
        <taxon>Malvales</taxon>
        <taxon>Malvaceae</taxon>
        <taxon>Malvoideae</taxon>
        <taxon>Gossypium</taxon>
    </lineage>
</organism>